<evidence type="ECO:0000313" key="1">
    <source>
        <dbReference type="EMBL" id="TKJ37999.1"/>
    </source>
</evidence>
<name>A0A532USU1_UNCL8</name>
<accession>A0A532USU1</accession>
<dbReference type="Proteomes" id="UP000319619">
    <property type="component" value="Unassembled WGS sequence"/>
</dbReference>
<proteinExistence type="predicted"/>
<sequence>MSEKDKKKMIGLVKEGKIISKICAEDFPDKEYWEIYEVVYSAGEMSSRGLKRAVSNRLKALDNSNKAERKKITNEISDLVWKLYENHKSNQKKLDSIRKLLQ</sequence>
<comment type="caution">
    <text evidence="1">The sequence shown here is derived from an EMBL/GenBank/DDBJ whole genome shotgun (WGS) entry which is preliminary data.</text>
</comment>
<dbReference type="AlphaFoldDB" id="A0A532USU1"/>
<dbReference type="EMBL" id="NJBN01000011">
    <property type="protein sequence ID" value="TKJ37999.1"/>
    <property type="molecule type" value="Genomic_DNA"/>
</dbReference>
<evidence type="ECO:0000313" key="2">
    <source>
        <dbReference type="Proteomes" id="UP000319619"/>
    </source>
</evidence>
<reference evidence="1 2" key="1">
    <citation type="submission" date="2017-06" db="EMBL/GenBank/DDBJ databases">
        <title>Novel microbial phyla capable of carbon fixation and sulfur reduction in deep-sea sediments.</title>
        <authorList>
            <person name="Huang J."/>
            <person name="Baker B."/>
            <person name="Wang Y."/>
        </authorList>
    </citation>
    <scope>NUCLEOTIDE SEQUENCE [LARGE SCALE GENOMIC DNA]</scope>
    <source>
        <strain evidence="1">B3_LCP</strain>
    </source>
</reference>
<protein>
    <submittedName>
        <fullName evidence="1">Uncharacterized protein</fullName>
    </submittedName>
</protein>
<gene>
    <name evidence="1" type="ORF">CEE37_13570</name>
</gene>
<organism evidence="1 2">
    <name type="scientific">candidate division LCP-89 bacterium B3_LCP</name>
    <dbReference type="NCBI Taxonomy" id="2012998"/>
    <lineage>
        <taxon>Bacteria</taxon>
        <taxon>Pseudomonadati</taxon>
        <taxon>Bacteria division LCP-89</taxon>
    </lineage>
</organism>